<evidence type="ECO:0000313" key="2">
    <source>
        <dbReference type="EMBL" id="KAL1296814.1"/>
    </source>
</evidence>
<organism evidence="2 3">
    <name type="scientific">Neodothiora populina</name>
    <dbReference type="NCBI Taxonomy" id="2781224"/>
    <lineage>
        <taxon>Eukaryota</taxon>
        <taxon>Fungi</taxon>
        <taxon>Dikarya</taxon>
        <taxon>Ascomycota</taxon>
        <taxon>Pezizomycotina</taxon>
        <taxon>Dothideomycetes</taxon>
        <taxon>Dothideomycetidae</taxon>
        <taxon>Dothideales</taxon>
        <taxon>Dothioraceae</taxon>
        <taxon>Neodothiora</taxon>
    </lineage>
</organism>
<evidence type="ECO:0000313" key="3">
    <source>
        <dbReference type="Proteomes" id="UP001562354"/>
    </source>
</evidence>
<dbReference type="GeneID" id="95978140"/>
<evidence type="ECO:0008006" key="4">
    <source>
        <dbReference type="Google" id="ProtNLM"/>
    </source>
</evidence>
<gene>
    <name evidence="2" type="ORF">AAFC00_004440</name>
</gene>
<accession>A0ABR3P3D4</accession>
<proteinExistence type="predicted"/>
<dbReference type="RefSeq" id="XP_069196496.1">
    <property type="nucleotide sequence ID" value="XM_069344081.1"/>
</dbReference>
<dbReference type="EMBL" id="JBFMKM010000016">
    <property type="protein sequence ID" value="KAL1296814.1"/>
    <property type="molecule type" value="Genomic_DNA"/>
</dbReference>
<protein>
    <recommendedName>
        <fullName evidence="4">Apple domain-containing protein</fullName>
    </recommendedName>
</protein>
<sequence length="428" mass="46256">MLHKDWAAAAAWPLLGHLQGSTPHFSNSSASHQSQRRADTPSNGWGPAVGLGPTQSQILTTSTIIYPGLAPANQVGGLFCWLGISNGTGDLIQSIVGQYPPGESQCQGDGRDSNWCISSEVYGLAKGENYPVQYIGDMETLTYKPENGVLVNYTLVDKDSYLWTQTMHDATTGILLATYNKTCGPMTGWGTAVECQECTGTIDTQWFRNSTIVLDSPDPTFINTLSMSDNAWSSPMTTKDGGKTWTIDEINIPPQTPFVPKNAASSSNKAVCPTSNKCIAALATQDRQTDTIRALCNEINSAALPPKQPQSIANVCGNNMDQLKKACDCLPAQRNVACTMSKGSTYTSASGHQWMVECDMNRPGYNIGTKTVPSNTLGGCIELCEQTDYCVNVRKLGNTCFMKYYVAGQTQSWGSMKGARRLDIPFTN</sequence>
<feature type="compositionally biased region" description="Polar residues" evidence="1">
    <location>
        <begin position="23"/>
        <end position="33"/>
    </location>
</feature>
<reference evidence="2 3" key="1">
    <citation type="submission" date="2024-07" db="EMBL/GenBank/DDBJ databases">
        <title>Draft sequence of the Neodothiora populina.</title>
        <authorList>
            <person name="Drown D.D."/>
            <person name="Schuette U.S."/>
            <person name="Buechlein A.B."/>
            <person name="Rusch D.R."/>
            <person name="Winton L.W."/>
            <person name="Adams G.A."/>
        </authorList>
    </citation>
    <scope>NUCLEOTIDE SEQUENCE [LARGE SCALE GENOMIC DNA]</scope>
    <source>
        <strain evidence="2 3">CPC 39397</strain>
    </source>
</reference>
<evidence type="ECO:0000256" key="1">
    <source>
        <dbReference type="SAM" id="MobiDB-lite"/>
    </source>
</evidence>
<comment type="caution">
    <text evidence="2">The sequence shown here is derived from an EMBL/GenBank/DDBJ whole genome shotgun (WGS) entry which is preliminary data.</text>
</comment>
<feature type="region of interest" description="Disordered" evidence="1">
    <location>
        <begin position="23"/>
        <end position="49"/>
    </location>
</feature>
<name>A0ABR3P3D4_9PEZI</name>
<dbReference type="Proteomes" id="UP001562354">
    <property type="component" value="Unassembled WGS sequence"/>
</dbReference>
<keyword evidence="3" id="KW-1185">Reference proteome</keyword>